<protein>
    <submittedName>
        <fullName evidence="2">Uncharacterized protein</fullName>
    </submittedName>
</protein>
<dbReference type="InterPro" id="IPR037394">
    <property type="entry name" value="TBATA-like"/>
</dbReference>
<proteinExistence type="predicted"/>
<feature type="compositionally biased region" description="Polar residues" evidence="1">
    <location>
        <begin position="1"/>
        <end position="10"/>
    </location>
</feature>
<evidence type="ECO:0000313" key="2">
    <source>
        <dbReference type="EMBL" id="CAI8024388.1"/>
    </source>
</evidence>
<sequence length="232" mass="26214">MKKMSRNNPHTGRVKQMKGLTHDPICSVEDNQARPRPMSALTNRDLGSGYRPPGSSRYSANTNKHLYAVGVVPVTYAWRDELIRKTRKAISKALGREDPPTRPLSRQSSRGEAHQFYHLDDKALLGMLCQLLRTDSVPRCQEWLSDASADQKDIVLNMIRVAALGEDDPTDLPSRPPSRYVWNPPPTHRSRRRYSDPLLRESFALMSLNAHPRYLFSQQNPGWGGDGGGRND</sequence>
<evidence type="ECO:0000256" key="1">
    <source>
        <dbReference type="SAM" id="MobiDB-lite"/>
    </source>
</evidence>
<keyword evidence="3" id="KW-1185">Reference proteome</keyword>
<dbReference type="EMBL" id="CASHTH010002073">
    <property type="protein sequence ID" value="CAI8024388.1"/>
    <property type="molecule type" value="Genomic_DNA"/>
</dbReference>
<feature type="region of interest" description="Disordered" evidence="1">
    <location>
        <begin position="166"/>
        <end position="195"/>
    </location>
</feature>
<dbReference type="Proteomes" id="UP001174909">
    <property type="component" value="Unassembled WGS sequence"/>
</dbReference>
<dbReference type="AlphaFoldDB" id="A0AA35S6J3"/>
<organism evidence="2 3">
    <name type="scientific">Geodia barretti</name>
    <name type="common">Barrett's horny sponge</name>
    <dbReference type="NCBI Taxonomy" id="519541"/>
    <lineage>
        <taxon>Eukaryota</taxon>
        <taxon>Metazoa</taxon>
        <taxon>Porifera</taxon>
        <taxon>Demospongiae</taxon>
        <taxon>Heteroscleromorpha</taxon>
        <taxon>Tetractinellida</taxon>
        <taxon>Astrophorina</taxon>
        <taxon>Geodiidae</taxon>
        <taxon>Geodia</taxon>
    </lineage>
</organism>
<accession>A0AA35S6J3</accession>
<name>A0AA35S6J3_GEOBA</name>
<dbReference type="PANTHER" id="PTHR33772:SF1">
    <property type="entry name" value="PROTEIN TBATA"/>
    <property type="match status" value="1"/>
</dbReference>
<feature type="region of interest" description="Disordered" evidence="1">
    <location>
        <begin position="93"/>
        <end position="112"/>
    </location>
</feature>
<feature type="region of interest" description="Disordered" evidence="1">
    <location>
        <begin position="1"/>
        <end position="57"/>
    </location>
</feature>
<gene>
    <name evidence="2" type="ORF">GBAR_LOCUS14168</name>
</gene>
<dbReference type="Pfam" id="PF15256">
    <property type="entry name" value="SPATIAL"/>
    <property type="match status" value="1"/>
</dbReference>
<reference evidence="2" key="1">
    <citation type="submission" date="2023-03" db="EMBL/GenBank/DDBJ databases">
        <authorList>
            <person name="Steffen K."/>
            <person name="Cardenas P."/>
        </authorList>
    </citation>
    <scope>NUCLEOTIDE SEQUENCE</scope>
</reference>
<comment type="caution">
    <text evidence="2">The sequence shown here is derived from an EMBL/GenBank/DDBJ whole genome shotgun (WGS) entry which is preliminary data.</text>
</comment>
<evidence type="ECO:0000313" key="3">
    <source>
        <dbReference type="Proteomes" id="UP001174909"/>
    </source>
</evidence>
<dbReference type="PANTHER" id="PTHR33772">
    <property type="entry name" value="THYMUS, BRAIN AND TESTES-ASSOCIATED"/>
    <property type="match status" value="1"/>
</dbReference>